<dbReference type="GO" id="GO:0004334">
    <property type="term" value="F:fumarylacetoacetase activity"/>
    <property type="evidence" value="ECO:0007669"/>
    <property type="project" value="UniProtKB-EC"/>
</dbReference>
<protein>
    <submittedName>
        <fullName evidence="2">Fumarylacetoacetase</fullName>
        <ecNumber evidence="2">3.7.1.2</ecNumber>
    </submittedName>
</protein>
<evidence type="ECO:0000256" key="1">
    <source>
        <dbReference type="SAM" id="MobiDB-lite"/>
    </source>
</evidence>
<gene>
    <name evidence="2" type="ORF">AVDCRST_MAG40-776</name>
</gene>
<organism evidence="2">
    <name type="scientific">uncultured Gemmatimonadaceae bacterium</name>
    <dbReference type="NCBI Taxonomy" id="246130"/>
    <lineage>
        <taxon>Bacteria</taxon>
        <taxon>Pseudomonadati</taxon>
        <taxon>Gemmatimonadota</taxon>
        <taxon>Gemmatimonadia</taxon>
        <taxon>Gemmatimonadales</taxon>
        <taxon>Gemmatimonadaceae</taxon>
        <taxon>environmental samples</taxon>
    </lineage>
</organism>
<sequence>GRRPVPSRDAQRAHEQPRRGAHGAARRAEPAAARRRPALRARGRGGAARAERRGRAARPGGDRRLHRLLRVGAPRHQRGADVPARRPAAAQLQVRPDRLPRARLLDRREWHAGASPARAAPPRGGQGAALRPHPHAGL</sequence>
<reference evidence="2" key="1">
    <citation type="submission" date="2020-02" db="EMBL/GenBank/DDBJ databases">
        <authorList>
            <person name="Meier V. D."/>
        </authorList>
    </citation>
    <scope>NUCLEOTIDE SEQUENCE</scope>
    <source>
        <strain evidence="2">AVDCRST_MAG40</strain>
    </source>
</reference>
<feature type="compositionally biased region" description="Basic residues" evidence="1">
    <location>
        <begin position="33"/>
        <end position="43"/>
    </location>
</feature>
<dbReference type="EMBL" id="CADCTX010000226">
    <property type="protein sequence ID" value="CAA9307712.1"/>
    <property type="molecule type" value="Genomic_DNA"/>
</dbReference>
<feature type="compositionally biased region" description="Basic and acidic residues" evidence="1">
    <location>
        <begin position="95"/>
        <end position="111"/>
    </location>
</feature>
<accession>A0A6J4KKL7</accession>
<proteinExistence type="predicted"/>
<feature type="compositionally biased region" description="Basic residues" evidence="1">
    <location>
        <begin position="64"/>
        <end position="77"/>
    </location>
</feature>
<feature type="compositionally biased region" description="Basic and acidic residues" evidence="1">
    <location>
        <begin position="9"/>
        <end position="18"/>
    </location>
</feature>
<name>A0A6J4KKL7_9BACT</name>
<feature type="compositionally biased region" description="Low complexity" evidence="1">
    <location>
        <begin position="112"/>
        <end position="131"/>
    </location>
</feature>
<keyword evidence="2" id="KW-0378">Hydrolase</keyword>
<feature type="region of interest" description="Disordered" evidence="1">
    <location>
        <begin position="1"/>
        <end position="138"/>
    </location>
</feature>
<dbReference type="AlphaFoldDB" id="A0A6J4KKL7"/>
<dbReference type="EC" id="3.7.1.2" evidence="2"/>
<feature type="non-terminal residue" evidence="2">
    <location>
        <position position="1"/>
    </location>
</feature>
<feature type="non-terminal residue" evidence="2">
    <location>
        <position position="138"/>
    </location>
</feature>
<evidence type="ECO:0000313" key="2">
    <source>
        <dbReference type="EMBL" id="CAA9307712.1"/>
    </source>
</evidence>